<feature type="compositionally biased region" description="Polar residues" evidence="1">
    <location>
        <begin position="39"/>
        <end position="49"/>
    </location>
</feature>
<evidence type="ECO:0000313" key="3">
    <source>
        <dbReference type="Proteomes" id="UP001359559"/>
    </source>
</evidence>
<proteinExistence type="predicted"/>
<evidence type="ECO:0000313" key="2">
    <source>
        <dbReference type="EMBL" id="KAK7318448.1"/>
    </source>
</evidence>
<organism evidence="2 3">
    <name type="scientific">Clitoria ternatea</name>
    <name type="common">Butterfly pea</name>
    <dbReference type="NCBI Taxonomy" id="43366"/>
    <lineage>
        <taxon>Eukaryota</taxon>
        <taxon>Viridiplantae</taxon>
        <taxon>Streptophyta</taxon>
        <taxon>Embryophyta</taxon>
        <taxon>Tracheophyta</taxon>
        <taxon>Spermatophyta</taxon>
        <taxon>Magnoliopsida</taxon>
        <taxon>eudicotyledons</taxon>
        <taxon>Gunneridae</taxon>
        <taxon>Pentapetalae</taxon>
        <taxon>rosids</taxon>
        <taxon>fabids</taxon>
        <taxon>Fabales</taxon>
        <taxon>Fabaceae</taxon>
        <taxon>Papilionoideae</taxon>
        <taxon>50 kb inversion clade</taxon>
        <taxon>NPAAA clade</taxon>
        <taxon>indigoferoid/millettioid clade</taxon>
        <taxon>Phaseoleae</taxon>
        <taxon>Clitoria</taxon>
    </lineage>
</organism>
<evidence type="ECO:0000256" key="1">
    <source>
        <dbReference type="SAM" id="MobiDB-lite"/>
    </source>
</evidence>
<accession>A0AAN9KLP5</accession>
<keyword evidence="3" id="KW-1185">Reference proteome</keyword>
<comment type="caution">
    <text evidence="2">The sequence shown here is derived from an EMBL/GenBank/DDBJ whole genome shotgun (WGS) entry which is preliminary data.</text>
</comment>
<protein>
    <submittedName>
        <fullName evidence="2">Uncharacterized protein</fullName>
    </submittedName>
</protein>
<feature type="region of interest" description="Disordered" evidence="1">
    <location>
        <begin position="24"/>
        <end position="67"/>
    </location>
</feature>
<gene>
    <name evidence="2" type="ORF">RJT34_03150</name>
</gene>
<dbReference type="EMBL" id="JAYKXN010000001">
    <property type="protein sequence ID" value="KAK7318448.1"/>
    <property type="molecule type" value="Genomic_DNA"/>
</dbReference>
<reference evidence="2 3" key="1">
    <citation type="submission" date="2024-01" db="EMBL/GenBank/DDBJ databases">
        <title>The genomes of 5 underutilized Papilionoideae crops provide insights into root nodulation and disease resistance.</title>
        <authorList>
            <person name="Yuan L."/>
        </authorList>
    </citation>
    <scope>NUCLEOTIDE SEQUENCE [LARGE SCALE GENOMIC DNA]</scope>
    <source>
        <strain evidence="2">LY-2023</strain>
        <tissue evidence="2">Leaf</tissue>
    </source>
</reference>
<sequence length="67" mass="7828">MRRWGTQQERGDYRRCGARGMVDCVGDSTDPKKAKPSRYRNSGLDTTTAKRLKEKTQRPKPACQRWR</sequence>
<name>A0AAN9KLP5_CLITE</name>
<dbReference type="AlphaFoldDB" id="A0AAN9KLP5"/>
<dbReference type="Proteomes" id="UP001359559">
    <property type="component" value="Unassembled WGS sequence"/>
</dbReference>